<reference evidence="1" key="1">
    <citation type="submission" date="2020-05" db="EMBL/GenBank/DDBJ databases">
        <title>Large-scale comparative analyses of tick genomes elucidate their genetic diversity and vector capacities.</title>
        <authorList>
            <person name="Jia N."/>
            <person name="Wang J."/>
            <person name="Shi W."/>
            <person name="Du L."/>
            <person name="Sun Y."/>
            <person name="Zhan W."/>
            <person name="Jiang J."/>
            <person name="Wang Q."/>
            <person name="Zhang B."/>
            <person name="Ji P."/>
            <person name="Sakyi L.B."/>
            <person name="Cui X."/>
            <person name="Yuan T."/>
            <person name="Jiang B."/>
            <person name="Yang W."/>
            <person name="Lam T.T.-Y."/>
            <person name="Chang Q."/>
            <person name="Ding S."/>
            <person name="Wang X."/>
            <person name="Zhu J."/>
            <person name="Ruan X."/>
            <person name="Zhao L."/>
            <person name="Wei J."/>
            <person name="Que T."/>
            <person name="Du C."/>
            <person name="Cheng J."/>
            <person name="Dai P."/>
            <person name="Han X."/>
            <person name="Huang E."/>
            <person name="Gao Y."/>
            <person name="Liu J."/>
            <person name="Shao H."/>
            <person name="Ye R."/>
            <person name="Li L."/>
            <person name="Wei W."/>
            <person name="Wang X."/>
            <person name="Wang C."/>
            <person name="Yang T."/>
            <person name="Huo Q."/>
            <person name="Li W."/>
            <person name="Guo W."/>
            <person name="Chen H."/>
            <person name="Zhou L."/>
            <person name="Ni X."/>
            <person name="Tian J."/>
            <person name="Zhou Y."/>
            <person name="Sheng Y."/>
            <person name="Liu T."/>
            <person name="Pan Y."/>
            <person name="Xia L."/>
            <person name="Li J."/>
            <person name="Zhao F."/>
            <person name="Cao W."/>
        </authorList>
    </citation>
    <scope>NUCLEOTIDE SEQUENCE</scope>
    <source>
        <strain evidence="1">Dsil-2018</strain>
    </source>
</reference>
<evidence type="ECO:0000313" key="2">
    <source>
        <dbReference type="Proteomes" id="UP000821865"/>
    </source>
</evidence>
<comment type="caution">
    <text evidence="1">The sequence shown here is derived from an EMBL/GenBank/DDBJ whole genome shotgun (WGS) entry which is preliminary data.</text>
</comment>
<keyword evidence="2" id="KW-1185">Reference proteome</keyword>
<evidence type="ECO:0000313" key="1">
    <source>
        <dbReference type="EMBL" id="KAH7964912.1"/>
    </source>
</evidence>
<organism evidence="1 2">
    <name type="scientific">Dermacentor silvarum</name>
    <name type="common">Tick</name>
    <dbReference type="NCBI Taxonomy" id="543639"/>
    <lineage>
        <taxon>Eukaryota</taxon>
        <taxon>Metazoa</taxon>
        <taxon>Ecdysozoa</taxon>
        <taxon>Arthropoda</taxon>
        <taxon>Chelicerata</taxon>
        <taxon>Arachnida</taxon>
        <taxon>Acari</taxon>
        <taxon>Parasitiformes</taxon>
        <taxon>Ixodida</taxon>
        <taxon>Ixodoidea</taxon>
        <taxon>Ixodidae</taxon>
        <taxon>Rhipicephalinae</taxon>
        <taxon>Dermacentor</taxon>
    </lineage>
</organism>
<protein>
    <submittedName>
        <fullName evidence="1">Uncharacterized protein</fullName>
    </submittedName>
</protein>
<dbReference type="EMBL" id="CM023471">
    <property type="protein sequence ID" value="KAH7964912.1"/>
    <property type="molecule type" value="Genomic_DNA"/>
</dbReference>
<gene>
    <name evidence="1" type="ORF">HPB49_002509</name>
</gene>
<accession>A0ACB8DAA4</accession>
<name>A0ACB8DAA4_DERSI</name>
<dbReference type="Proteomes" id="UP000821865">
    <property type="component" value="Chromosome 2"/>
</dbReference>
<proteinExistence type="predicted"/>
<sequence>MGRVLFIAVAAVAALIPAAVPECHRRDYGHGSVVCVCNATYCDFAGDIGLPPSGSAFAFESSKDGLRFAKTTIPLSRVPAQDTRANDTLLLVLDSSKTHQIVYGFGGAFTDAAGINVKSLPEKLQDDLIKSYYAKEGIAYNMGRVPLASTDFSERKYTYDDTPGDLELTNFTLAQEDLDLKIPYIKKATSLVAGPVLLIGSAWSSPAWMKTSNSLEGEGVLIGEPGSAYYKSWAKYYVRFLQEYERHGIRFYGVTAQNEPTTGFTPAASWQTLGFTAQTQKEFIKLDMGPALDMAGYGADNLQLLIFDDSNASLPQWSNAVLTDPEAAEYVRGVAVHRYTDKSVSPAGLDHVHDNFPDKFILSTQACAGSAAKPEDRVLLGSWERAEEYASNIIEDFNHWVNGWIDWNLALNTEGGPSWAQKFVDSPIIVNATAQEFYKQPMYYALGQFRYVISHQYKRSLLQYSLFCEQSLSEMCESLNKYCSFLTTAVAPECQRRDYGRGSFVCVCNVTYCDYIGDIGPLPSGSAVVFESTKAGLRFAKTTIPLGRAPDEDNQNNDTLLLVIDSSKEYQKVFGFGGAFTDAAGINVKSLPTNLQDDVLKSYYSKEGIGYTIGRIPLASCDFSARKYTYDDTPGDFELSNFTLAPEDFDVKIPYIKKAMSLSSEPAWFFGSSWSSPAWMKTSNALEGRGFLIGEPGGPYYKTWAKYYVRFVQEYERHGIPIWGLTTQNEPTTGFVPGFRWQTLGFTANHQRDFVKLDLGPALTEAGYGADKLQLMILDDNRIVLPHWTDVVLGDPEAAKYVQGVAVHWYMDRFIGPWVLDKVHESFPDKFIMGTEACTGSAIKTEDKVKLGSWKRAELYARDILEDLNHWVSGWTDWNLALNTEGGPNWANNFVDSPIIVNASAQEFYKQPMYYALGHFSKVLPRGSVRIDSQLEQARLLVENNATATNLTYAAFRTPDSALVVIVLNRDNDKFTLKIKDASGTGSVQKVITERSITTFIWKQ</sequence>